<evidence type="ECO:0000313" key="4">
    <source>
        <dbReference type="Proteomes" id="UP000215086"/>
    </source>
</evidence>
<dbReference type="InterPro" id="IPR011453">
    <property type="entry name" value="DUF1559"/>
</dbReference>
<reference evidence="3 4" key="1">
    <citation type="journal article" name="Front. Microbiol.">
        <title>Sugar Metabolism of the First Thermophilic Planctomycete Thermogutta terrifontis: Comparative Genomic and Transcriptomic Approaches.</title>
        <authorList>
            <person name="Elcheninov A.G."/>
            <person name="Menzel P."/>
            <person name="Gudbergsdottir S.R."/>
            <person name="Slesarev A.I."/>
            <person name="Kadnikov V.V."/>
            <person name="Krogh A."/>
            <person name="Bonch-Osmolovskaya E.A."/>
            <person name="Peng X."/>
            <person name="Kublanov I.V."/>
        </authorList>
    </citation>
    <scope>NUCLEOTIDE SEQUENCE [LARGE SCALE GENOMIC DNA]</scope>
    <source>
        <strain evidence="3 4">R1</strain>
    </source>
</reference>
<dbReference type="SUPFAM" id="SSF54523">
    <property type="entry name" value="Pili subunits"/>
    <property type="match status" value="1"/>
</dbReference>
<dbReference type="InterPro" id="IPR045584">
    <property type="entry name" value="Pilin-like"/>
</dbReference>
<dbReference type="PANTHER" id="PTHR30093:SF2">
    <property type="entry name" value="TYPE II SECRETION SYSTEM PROTEIN H"/>
    <property type="match status" value="1"/>
</dbReference>
<feature type="transmembrane region" description="Helical" evidence="1">
    <location>
        <begin position="81"/>
        <end position="107"/>
    </location>
</feature>
<accession>A0A286RB99</accession>
<dbReference type="InterPro" id="IPR012902">
    <property type="entry name" value="N_methyl_site"/>
</dbReference>
<name>A0A286RB99_9BACT</name>
<keyword evidence="1" id="KW-0472">Membrane</keyword>
<keyword evidence="1" id="KW-1133">Transmembrane helix</keyword>
<dbReference type="KEGG" id="ttf:THTE_0607"/>
<dbReference type="InterPro" id="IPR027558">
    <property type="entry name" value="Pre_pil_HX9DG_C"/>
</dbReference>
<dbReference type="Gene3D" id="3.30.700.10">
    <property type="entry name" value="Glycoprotein, Type 4 Pilin"/>
    <property type="match status" value="1"/>
</dbReference>
<dbReference type="AlphaFoldDB" id="A0A286RB99"/>
<dbReference type="Pfam" id="PF07596">
    <property type="entry name" value="SBP_bac_10"/>
    <property type="match status" value="1"/>
</dbReference>
<evidence type="ECO:0000259" key="2">
    <source>
        <dbReference type="Pfam" id="PF07596"/>
    </source>
</evidence>
<evidence type="ECO:0000256" key="1">
    <source>
        <dbReference type="SAM" id="Phobius"/>
    </source>
</evidence>
<dbReference type="Proteomes" id="UP000215086">
    <property type="component" value="Chromosome"/>
</dbReference>
<keyword evidence="4" id="KW-1185">Reference proteome</keyword>
<proteinExistence type="predicted"/>
<dbReference type="PANTHER" id="PTHR30093">
    <property type="entry name" value="GENERAL SECRETION PATHWAY PROTEIN G"/>
    <property type="match status" value="1"/>
</dbReference>
<evidence type="ECO:0000313" key="3">
    <source>
        <dbReference type="EMBL" id="ASV73209.1"/>
    </source>
</evidence>
<dbReference type="NCBIfam" id="TIGR02532">
    <property type="entry name" value="IV_pilin_GFxxxE"/>
    <property type="match status" value="1"/>
</dbReference>
<feature type="domain" description="DUF1559" evidence="2">
    <location>
        <begin position="111"/>
        <end position="394"/>
    </location>
</feature>
<organism evidence="3 4">
    <name type="scientific">Thermogutta terrifontis</name>
    <dbReference type="NCBI Taxonomy" id="1331910"/>
    <lineage>
        <taxon>Bacteria</taxon>
        <taxon>Pseudomonadati</taxon>
        <taxon>Planctomycetota</taxon>
        <taxon>Planctomycetia</taxon>
        <taxon>Pirellulales</taxon>
        <taxon>Thermoguttaceae</taxon>
        <taxon>Thermogutta</taxon>
    </lineage>
</organism>
<protein>
    <recommendedName>
        <fullName evidence="2">DUF1559 domain-containing protein</fullName>
    </recommendedName>
</protein>
<keyword evidence="1" id="KW-0812">Transmembrane</keyword>
<sequence length="413" mass="45174">MRNTSCCADRQRRWLVFQVLLPLLRKKGTSCGQLKQGLKLGTGFAREHGQRLVRKNWRSVIGKSRHMNERRKSKESSVKPLLSRVGFTLVELLVVIAIIGLLIALLLPAVQAAREAARRAQCCNNLRQLGLAMHNYHDIHRMLPNAGFAGPTYPNDYSPLAKLLPFVEQQNLHNLIDFRITLGHVGRDDLPEALWEAARTPVSIFLCPSDGEKPLHDLTLPSGRVIPVAGANYAMNQGSGRDGMFNPGFGATDGLCWVGAEIRLDDVLDGTSNTLALTESLRGPGTSLPSTDRPNHQIFRARAPTTLIDAIEQSGDLSVLYSQLSGWDGTRLMYWLRGCSPTGPVMNGRLLPNSRIPDLVSGSAKVTAARSWHPGGVNACLCDGSVRFVSQTIASTAWYALWTRAGGEVESVP</sequence>
<dbReference type="NCBIfam" id="TIGR04294">
    <property type="entry name" value="pre_pil_HX9DG"/>
    <property type="match status" value="1"/>
</dbReference>
<dbReference type="EMBL" id="CP018477">
    <property type="protein sequence ID" value="ASV73209.1"/>
    <property type="molecule type" value="Genomic_DNA"/>
</dbReference>
<gene>
    <name evidence="3" type="ORF">THTE_0607</name>
</gene>